<organism evidence="3 4">
    <name type="scientific">Methanocella arvoryzae (strain DSM 22066 / NBRC 105507 / MRE50)</name>
    <dbReference type="NCBI Taxonomy" id="351160"/>
    <lineage>
        <taxon>Archaea</taxon>
        <taxon>Methanobacteriati</taxon>
        <taxon>Methanobacteriota</taxon>
        <taxon>Stenosarchaea group</taxon>
        <taxon>Methanomicrobia</taxon>
        <taxon>Methanocellales</taxon>
        <taxon>Methanocellaceae</taxon>
        <taxon>Methanocella</taxon>
    </lineage>
</organism>
<evidence type="ECO:0000313" key="3">
    <source>
        <dbReference type="EMBL" id="CAJ37942.1"/>
    </source>
</evidence>
<evidence type="ECO:0000256" key="1">
    <source>
        <dbReference type="SAM" id="MobiDB-lite"/>
    </source>
</evidence>
<sequence length="262" mass="28896">MKREVDGRIKLEEDEEAILALLHRANSHALRGGVSYSAIEKASGLDTARIDYAVSELIKNNVITSNGKAGTVQLTPYGRICAVYVVEKPKQAEKQARFLSELYARSHKENRLAPGSAVDRYIIGRSVGCNVIEVDEICAELRDQNLIEDELKEVKIFPGTDLERVREVPTKKIRITPAGIVLILKRTQKTPDSTLDLLKAPQPEEPQKPPVETLVDSSPAEETTATPKTKTKSVEDEISNIIQSIVLGALAIGLTILIVFYK</sequence>
<keyword evidence="2" id="KW-0472">Membrane</keyword>
<proteinExistence type="predicted"/>
<keyword evidence="4" id="KW-1185">Reference proteome</keyword>
<name>Q0W101_METAR</name>
<protein>
    <submittedName>
        <fullName evidence="3">Uncharacterized protein</fullName>
    </submittedName>
</protein>
<evidence type="ECO:0000313" key="4">
    <source>
        <dbReference type="Proteomes" id="UP000000663"/>
    </source>
</evidence>
<dbReference type="Proteomes" id="UP000000663">
    <property type="component" value="Chromosome"/>
</dbReference>
<dbReference type="EMBL" id="AM114193">
    <property type="protein sequence ID" value="CAJ37942.1"/>
    <property type="molecule type" value="Genomic_DNA"/>
</dbReference>
<dbReference type="AlphaFoldDB" id="Q0W101"/>
<accession>Q0W101</accession>
<evidence type="ECO:0000256" key="2">
    <source>
        <dbReference type="SAM" id="Phobius"/>
    </source>
</evidence>
<reference evidence="3 4" key="1">
    <citation type="journal article" date="2006" name="Science">
        <title>Genome of rice cluster I archaea -- the key methane producers in the rice rhizosphere.</title>
        <authorList>
            <person name="Erkel C."/>
            <person name="Kube M."/>
            <person name="Reinhardt R."/>
            <person name="Liesack W."/>
        </authorList>
    </citation>
    <scope>NUCLEOTIDE SEQUENCE [LARGE SCALE GENOMIC DNA]</scope>
    <source>
        <strain evidence="4">DSM 22066 / NBRC 105507 / MRE50</strain>
    </source>
</reference>
<dbReference type="GeneID" id="5143168"/>
<keyword evidence="2" id="KW-1133">Transmembrane helix</keyword>
<keyword evidence="2" id="KW-0812">Transmembrane</keyword>
<feature type="region of interest" description="Disordered" evidence="1">
    <location>
        <begin position="195"/>
        <end position="232"/>
    </location>
</feature>
<dbReference type="KEGG" id="rci:RRC196"/>
<gene>
    <name evidence="3" type="ORF">RRC196</name>
</gene>
<feature type="transmembrane region" description="Helical" evidence="2">
    <location>
        <begin position="241"/>
        <end position="261"/>
    </location>
</feature>
<dbReference type="RefSeq" id="WP_012034652.1">
    <property type="nucleotide sequence ID" value="NC_009464.1"/>
</dbReference>